<keyword evidence="1" id="KW-0472">Membrane</keyword>
<accession>A0A6J3MD59</accession>
<keyword evidence="1" id="KW-0812">Transmembrane</keyword>
<keyword evidence="1" id="KW-1133">Transmembrane helix</keyword>
<dbReference type="AlphaFoldDB" id="A0A6J3MD59"/>
<evidence type="ECO:0000313" key="3">
    <source>
        <dbReference type="RefSeq" id="XP_033462854.1"/>
    </source>
</evidence>
<evidence type="ECO:0000256" key="1">
    <source>
        <dbReference type="SAM" id="Phobius"/>
    </source>
</evidence>
<organism evidence="3">
    <name type="scientific">Dissoconium aciculare CBS 342.82</name>
    <dbReference type="NCBI Taxonomy" id="1314786"/>
    <lineage>
        <taxon>Eukaryota</taxon>
        <taxon>Fungi</taxon>
        <taxon>Dikarya</taxon>
        <taxon>Ascomycota</taxon>
        <taxon>Pezizomycotina</taxon>
        <taxon>Dothideomycetes</taxon>
        <taxon>Dothideomycetidae</taxon>
        <taxon>Mycosphaerellales</taxon>
        <taxon>Dissoconiaceae</taxon>
        <taxon>Dissoconium</taxon>
    </lineage>
</organism>
<dbReference type="Proteomes" id="UP000504637">
    <property type="component" value="Unplaced"/>
</dbReference>
<sequence length="208" mass="22041">MTNVASSAVCARTSSRCHSIRMSICLHVRLTVIPQGDDGSDGRNLAAAASWSAYLVGDGHDGDGGGGGAGGSGGVRGRNRRNHTLFRLSVCLPDLLMYVLCLCVSVTAADDLRLHTTSSDCKVMNSAYSLTHTTHTHIFGIEEEMSETGGPYTRKYPPHLTSLTLAPGSLLATSTTATSHRAGANHCSPSPPIIIVIDRERKHIPPYD</sequence>
<name>A0A6J3MD59_9PEZI</name>
<dbReference type="GeneID" id="54366003"/>
<reference evidence="3" key="3">
    <citation type="submission" date="2025-08" db="UniProtKB">
        <authorList>
            <consortium name="RefSeq"/>
        </authorList>
    </citation>
    <scope>IDENTIFICATION</scope>
    <source>
        <strain evidence="3">CBS 342.82</strain>
    </source>
</reference>
<evidence type="ECO:0000313" key="2">
    <source>
        <dbReference type="Proteomes" id="UP000504637"/>
    </source>
</evidence>
<dbReference type="RefSeq" id="XP_033462854.1">
    <property type="nucleotide sequence ID" value="XM_033608203.1"/>
</dbReference>
<proteinExistence type="predicted"/>
<reference evidence="3" key="2">
    <citation type="submission" date="2020-04" db="EMBL/GenBank/DDBJ databases">
        <authorList>
            <consortium name="NCBI Genome Project"/>
        </authorList>
    </citation>
    <scope>NUCLEOTIDE SEQUENCE</scope>
    <source>
        <strain evidence="3">CBS 342.82</strain>
    </source>
</reference>
<feature type="transmembrane region" description="Helical" evidence="1">
    <location>
        <begin position="85"/>
        <end position="109"/>
    </location>
</feature>
<gene>
    <name evidence="3" type="ORF">K489DRAFT_419092</name>
</gene>
<keyword evidence="2" id="KW-1185">Reference proteome</keyword>
<reference evidence="3" key="1">
    <citation type="submission" date="2020-01" db="EMBL/GenBank/DDBJ databases">
        <authorList>
            <consortium name="DOE Joint Genome Institute"/>
            <person name="Haridas S."/>
            <person name="Albert R."/>
            <person name="Binder M."/>
            <person name="Bloem J."/>
            <person name="Labutti K."/>
            <person name="Salamov A."/>
            <person name="Andreopoulos B."/>
            <person name="Baker S.E."/>
            <person name="Barry K."/>
            <person name="Bills G."/>
            <person name="Bluhm B.H."/>
            <person name="Cannon C."/>
            <person name="Castanera R."/>
            <person name="Culley D.E."/>
            <person name="Daum C."/>
            <person name="Ezra D."/>
            <person name="Gonzalez J.B."/>
            <person name="Henrissat B."/>
            <person name="Kuo A."/>
            <person name="Liang C."/>
            <person name="Lipzen A."/>
            <person name="Lutzoni F."/>
            <person name="Magnuson J."/>
            <person name="Mondo S."/>
            <person name="Nolan M."/>
            <person name="Ohm R."/>
            <person name="Pangilinan J."/>
            <person name="Park H.-J."/>
            <person name="Ramirez L."/>
            <person name="Alfaro M."/>
            <person name="Sun H."/>
            <person name="Tritt A."/>
            <person name="Yoshinaga Y."/>
            <person name="Zwiers L.-H."/>
            <person name="Turgeon B.G."/>
            <person name="Goodwin S.B."/>
            <person name="Spatafora J.W."/>
            <person name="Crous P.W."/>
            <person name="Grigoriev I.V."/>
        </authorList>
    </citation>
    <scope>NUCLEOTIDE SEQUENCE</scope>
    <source>
        <strain evidence="3">CBS 342.82</strain>
    </source>
</reference>
<protein>
    <submittedName>
        <fullName evidence="3">Uncharacterized protein</fullName>
    </submittedName>
</protein>